<name>I7J9Z3_BABMR</name>
<accession>I7J9Z3</accession>
<dbReference type="VEuPathDB" id="PiroplasmaDB:BmR1_04g09755"/>
<dbReference type="CDD" id="cd07305">
    <property type="entry name" value="Porin3_Tom40"/>
    <property type="match status" value="1"/>
</dbReference>
<evidence type="ECO:0000256" key="5">
    <source>
        <dbReference type="ARBA" id="ARBA00022692"/>
    </source>
</evidence>
<keyword evidence="3" id="KW-0813">Transport</keyword>
<dbReference type="InterPro" id="IPR023614">
    <property type="entry name" value="Porin_dom_sf"/>
</dbReference>
<dbReference type="Proteomes" id="UP000002899">
    <property type="component" value="Chromosome IV"/>
</dbReference>
<evidence type="ECO:0000256" key="2">
    <source>
        <dbReference type="ARBA" id="ARBA00010510"/>
    </source>
</evidence>
<dbReference type="InterPro" id="IPR027246">
    <property type="entry name" value="Porin_Euk/Tom40"/>
</dbReference>
<dbReference type="PANTHER" id="PTHR10802">
    <property type="entry name" value="MITOCHONDRIAL IMPORT RECEPTOR SUBUNIT TOM40"/>
    <property type="match status" value="1"/>
</dbReference>
<protein>
    <submittedName>
        <fullName evidence="10">Mitochondrial import receptor subunit TOM40</fullName>
    </submittedName>
</protein>
<dbReference type="GeneID" id="24426573"/>
<reference evidence="10 11" key="1">
    <citation type="journal article" date="2012" name="Nucleic Acids Res.">
        <title>Sequencing of the smallest Apicomplexan genome from the human pathogen Babesia microti.</title>
        <authorList>
            <person name="Cornillot E."/>
            <person name="Hadj-Kaddour K."/>
            <person name="Dassouli A."/>
            <person name="Noel B."/>
            <person name="Ranwez V."/>
            <person name="Vacherie B."/>
            <person name="Augagneur Y."/>
            <person name="Bres V."/>
            <person name="Duclos A."/>
            <person name="Randazzo S."/>
            <person name="Carcy B."/>
            <person name="Debierre-Grockiego F."/>
            <person name="Delbecq S."/>
            <person name="Moubri-Menage K."/>
            <person name="Shams-Eldin H."/>
            <person name="Usmani-Brown S."/>
            <person name="Bringaud F."/>
            <person name="Wincker P."/>
            <person name="Vivares C.P."/>
            <person name="Schwarz R.T."/>
            <person name="Schetters T.P."/>
            <person name="Krause P.J."/>
            <person name="Gorenflot A."/>
            <person name="Berry V."/>
            <person name="Barbe V."/>
            <person name="Ben Mamoun C."/>
        </authorList>
    </citation>
    <scope>NUCLEOTIDE SEQUENCE [LARGE SCALE GENOMIC DNA]</scope>
    <source>
        <strain evidence="10 11">RI</strain>
    </source>
</reference>
<keyword evidence="10" id="KW-0675">Receptor</keyword>
<evidence type="ECO:0000256" key="6">
    <source>
        <dbReference type="ARBA" id="ARBA00022787"/>
    </source>
</evidence>
<evidence type="ECO:0000256" key="1">
    <source>
        <dbReference type="ARBA" id="ARBA00004374"/>
    </source>
</evidence>
<dbReference type="Gene3D" id="2.40.160.10">
    <property type="entry name" value="Porin"/>
    <property type="match status" value="1"/>
</dbReference>
<evidence type="ECO:0000256" key="9">
    <source>
        <dbReference type="ARBA" id="ARBA00023136"/>
    </source>
</evidence>
<dbReference type="AlphaFoldDB" id="I7J9Z3"/>
<comment type="subcellular location">
    <subcellularLocation>
        <location evidence="1">Mitochondrion outer membrane</location>
        <topology evidence="1">Multi-pass membrane protein</topology>
    </subcellularLocation>
</comment>
<evidence type="ECO:0000256" key="8">
    <source>
        <dbReference type="ARBA" id="ARBA00023128"/>
    </source>
</evidence>
<comment type="similarity">
    <text evidence="2">Belongs to the Tom40 family.</text>
</comment>
<reference evidence="10 11" key="3">
    <citation type="journal article" date="2016" name="Sci. Rep.">
        <title>Genome-wide diversity and gene expression profiling of Babesia microti isolates identify polymorphic genes that mediate host-pathogen interactions.</title>
        <authorList>
            <person name="Silva J.C."/>
            <person name="Cornillot E."/>
            <person name="McCracken C."/>
            <person name="Usmani-Brown S."/>
            <person name="Dwivedi A."/>
            <person name="Ifeonu O.O."/>
            <person name="Crabtree J."/>
            <person name="Gotia H.T."/>
            <person name="Virji A.Z."/>
            <person name="Reynes C."/>
            <person name="Colinge J."/>
            <person name="Kumar V."/>
            <person name="Lawres L."/>
            <person name="Pazzi J.E."/>
            <person name="Pablo J.V."/>
            <person name="Hung C."/>
            <person name="Brancato J."/>
            <person name="Kumari P."/>
            <person name="Orvis J."/>
            <person name="Tretina K."/>
            <person name="Chibucos M."/>
            <person name="Ott S."/>
            <person name="Sadzewicz L."/>
            <person name="Sengamalay N."/>
            <person name="Shetty A.C."/>
            <person name="Su Q."/>
            <person name="Tallon L."/>
            <person name="Fraser C.M."/>
            <person name="Frutos R."/>
            <person name="Molina D.M."/>
            <person name="Krause P.J."/>
            <person name="Ben Mamoun C."/>
        </authorList>
    </citation>
    <scope>NUCLEOTIDE SEQUENCE [LARGE SCALE GENOMIC DNA]</scope>
    <source>
        <strain evidence="10 11">RI</strain>
    </source>
</reference>
<dbReference type="EMBL" id="LN871599">
    <property type="protein sequence ID" value="CCF76118.2"/>
    <property type="molecule type" value="Genomic_DNA"/>
</dbReference>
<dbReference type="GO" id="GO:0008320">
    <property type="term" value="F:protein transmembrane transporter activity"/>
    <property type="evidence" value="ECO:0007669"/>
    <property type="project" value="InterPro"/>
</dbReference>
<keyword evidence="9" id="KW-0472">Membrane</keyword>
<keyword evidence="5" id="KW-0812">Transmembrane</keyword>
<proteinExistence type="inferred from homology"/>
<dbReference type="GO" id="GO:0030150">
    <property type="term" value="P:protein import into mitochondrial matrix"/>
    <property type="evidence" value="ECO:0007669"/>
    <property type="project" value="InterPro"/>
</dbReference>
<organism evidence="10 11">
    <name type="scientific">Babesia microti (strain RI)</name>
    <dbReference type="NCBI Taxonomy" id="1133968"/>
    <lineage>
        <taxon>Eukaryota</taxon>
        <taxon>Sar</taxon>
        <taxon>Alveolata</taxon>
        <taxon>Apicomplexa</taxon>
        <taxon>Aconoidasida</taxon>
        <taxon>Piroplasmida</taxon>
        <taxon>Babesiidae</taxon>
        <taxon>Babesia</taxon>
    </lineage>
</organism>
<dbReference type="InterPro" id="IPR037930">
    <property type="entry name" value="Tom40"/>
</dbReference>
<dbReference type="Pfam" id="PF01459">
    <property type="entry name" value="Porin_3"/>
    <property type="match status" value="1"/>
</dbReference>
<keyword evidence="6" id="KW-1000">Mitochondrion outer membrane</keyword>
<evidence type="ECO:0000256" key="7">
    <source>
        <dbReference type="ARBA" id="ARBA00022927"/>
    </source>
</evidence>
<keyword evidence="8" id="KW-0496">Mitochondrion</keyword>
<evidence type="ECO:0000313" key="11">
    <source>
        <dbReference type="Proteomes" id="UP000002899"/>
    </source>
</evidence>
<sequence>MFLFPNLKCQVYSPSGPGFLSKLFSFKKAQCESAANESQLPDHMESIPHVDPYELVSFENLSREVKNILTMDNYDGFRLEADKQVVPNLHAGHYLFLGTLMREAGYIYQFGFTYANDDASMLAMSKIDLDGVVTGRFLKKFGKSLELKANCNSCLKIPSRNAYEFAADYSGSDWTASLKTAWQGTWILNGAFSQQIYRNLHIGGEITYICANGASIGSLGARYVNESNIFNAQISRQPDFKSMETMLNQVDSYKFQYVKKVTDRLSLASELEFIPATKESALRTGWEYLFRHARVQGSIDTTGRIAMMAQDASGFGVNGFIDYWNNIYRFGFMMHLVPQQEPPKQ</sequence>
<keyword evidence="4" id="KW-1134">Transmembrane beta strand</keyword>
<keyword evidence="7" id="KW-0653">Protein transport</keyword>
<evidence type="ECO:0000313" key="10">
    <source>
        <dbReference type="EMBL" id="CCF76118.2"/>
    </source>
</evidence>
<evidence type="ECO:0000256" key="3">
    <source>
        <dbReference type="ARBA" id="ARBA00022448"/>
    </source>
</evidence>
<gene>
    <name evidence="10" type="ORF">BmR1_04g09755</name>
</gene>
<dbReference type="OrthoDB" id="19656at2759"/>
<reference evidence="10 11" key="2">
    <citation type="journal article" date="2013" name="PLoS ONE">
        <title>Whole genome mapping and re-organization of the nuclear and mitochondrial genomes of Babesia microti isolates.</title>
        <authorList>
            <person name="Cornillot E."/>
            <person name="Dassouli A."/>
            <person name="Garg A."/>
            <person name="Pachikara N."/>
            <person name="Randazzo S."/>
            <person name="Depoix D."/>
            <person name="Carcy B."/>
            <person name="Delbecq S."/>
            <person name="Frutos R."/>
            <person name="Silva J.C."/>
            <person name="Sutton R."/>
            <person name="Krause P.J."/>
            <person name="Mamoun C.B."/>
        </authorList>
    </citation>
    <scope>NUCLEOTIDE SEQUENCE [LARGE SCALE GENOMIC DNA]</scope>
    <source>
        <strain evidence="10 11">RI</strain>
    </source>
</reference>
<keyword evidence="11" id="KW-1185">Reference proteome</keyword>
<dbReference type="RefSeq" id="XP_021337218.1">
    <property type="nucleotide sequence ID" value="XM_021482817.1"/>
</dbReference>
<evidence type="ECO:0000256" key="4">
    <source>
        <dbReference type="ARBA" id="ARBA00022452"/>
    </source>
</evidence>
<dbReference type="KEGG" id="bmic:BmR1_04g09755"/>
<dbReference type="GO" id="GO:0005741">
    <property type="term" value="C:mitochondrial outer membrane"/>
    <property type="evidence" value="ECO:0007669"/>
    <property type="project" value="UniProtKB-SubCell"/>
</dbReference>